<dbReference type="EMBL" id="CAMXCT010005334">
    <property type="protein sequence ID" value="CAI4012055.1"/>
    <property type="molecule type" value="Genomic_DNA"/>
</dbReference>
<evidence type="ECO:0000313" key="3">
    <source>
        <dbReference type="EMBL" id="CAL1165430.1"/>
    </source>
</evidence>
<protein>
    <submittedName>
        <fullName evidence="4">NAD(+) synthase (Glutamine-hydrolyzing) (NAD(+ ) synthase [glutamine-hydrolyzing])</fullName>
    </submittedName>
</protein>
<dbReference type="AlphaFoldDB" id="A0A9P1GFZ2"/>
<gene>
    <name evidence="2" type="ORF">C1SCF055_LOCUS37156</name>
</gene>
<evidence type="ECO:0000313" key="2">
    <source>
        <dbReference type="EMBL" id="CAI4012055.1"/>
    </source>
</evidence>
<evidence type="ECO:0000256" key="1">
    <source>
        <dbReference type="SAM" id="MobiDB-lite"/>
    </source>
</evidence>
<sequence>MASFSWFHTSNWDDPWLSVARVPWRVTKANANTCLVAALIRAWQGEVSKSKQDLELKKWLQATERHVKQRRQANKNLCLINCDRLAKQFDLALLSLTLRSWVQTYQEAKQSGLMLDRLSSAQQQLSHFGAKNALAARQCMIKAAEILDEDLSLRCFQAWRMDQKMSGISAQHSTKIDGKREQLQQVQKMFRTFAVSLESQTSEMKKEARKERQQRRAVTLHKMDTGSVSLPDIHQPRPGEEATKEPQGTAVA</sequence>
<dbReference type="OrthoDB" id="417992at2759"/>
<proteinExistence type="predicted"/>
<reference evidence="2" key="1">
    <citation type="submission" date="2022-10" db="EMBL/GenBank/DDBJ databases">
        <authorList>
            <person name="Chen Y."/>
            <person name="Dougan E. K."/>
            <person name="Chan C."/>
            <person name="Rhodes N."/>
            <person name="Thang M."/>
        </authorList>
    </citation>
    <scope>NUCLEOTIDE SEQUENCE</scope>
</reference>
<feature type="compositionally biased region" description="Basic and acidic residues" evidence="1">
    <location>
        <begin position="234"/>
        <end position="244"/>
    </location>
</feature>
<dbReference type="EMBL" id="CAMXCT020005334">
    <property type="protein sequence ID" value="CAL1165430.1"/>
    <property type="molecule type" value="Genomic_DNA"/>
</dbReference>
<comment type="caution">
    <text evidence="2">The sequence shown here is derived from an EMBL/GenBank/DDBJ whole genome shotgun (WGS) entry which is preliminary data.</text>
</comment>
<dbReference type="EMBL" id="CAMXCT030005334">
    <property type="protein sequence ID" value="CAL4799367.1"/>
    <property type="molecule type" value="Genomic_DNA"/>
</dbReference>
<name>A0A9P1GFZ2_9DINO</name>
<dbReference type="Proteomes" id="UP001152797">
    <property type="component" value="Unassembled WGS sequence"/>
</dbReference>
<keyword evidence="5" id="KW-1185">Reference proteome</keyword>
<reference evidence="3" key="2">
    <citation type="submission" date="2024-04" db="EMBL/GenBank/DDBJ databases">
        <authorList>
            <person name="Chen Y."/>
            <person name="Shah S."/>
            <person name="Dougan E. K."/>
            <person name="Thang M."/>
            <person name="Chan C."/>
        </authorList>
    </citation>
    <scope>NUCLEOTIDE SEQUENCE [LARGE SCALE GENOMIC DNA]</scope>
</reference>
<organism evidence="2">
    <name type="scientific">Cladocopium goreaui</name>
    <dbReference type="NCBI Taxonomy" id="2562237"/>
    <lineage>
        <taxon>Eukaryota</taxon>
        <taxon>Sar</taxon>
        <taxon>Alveolata</taxon>
        <taxon>Dinophyceae</taxon>
        <taxon>Suessiales</taxon>
        <taxon>Symbiodiniaceae</taxon>
        <taxon>Cladocopium</taxon>
    </lineage>
</organism>
<evidence type="ECO:0000313" key="5">
    <source>
        <dbReference type="Proteomes" id="UP001152797"/>
    </source>
</evidence>
<evidence type="ECO:0000313" key="4">
    <source>
        <dbReference type="EMBL" id="CAL4799367.1"/>
    </source>
</evidence>
<accession>A0A9P1GFZ2</accession>
<feature type="region of interest" description="Disordered" evidence="1">
    <location>
        <begin position="201"/>
        <end position="252"/>
    </location>
</feature>